<dbReference type="HOGENOM" id="CLU_066247_7_4_1"/>
<organism evidence="6 7">
    <name type="scientific">Aedes aegypti</name>
    <name type="common">Yellowfever mosquito</name>
    <name type="synonym">Culex aegypti</name>
    <dbReference type="NCBI Taxonomy" id="7159"/>
    <lineage>
        <taxon>Eukaryota</taxon>
        <taxon>Metazoa</taxon>
        <taxon>Ecdysozoa</taxon>
        <taxon>Arthropoda</taxon>
        <taxon>Hexapoda</taxon>
        <taxon>Insecta</taxon>
        <taxon>Pterygota</taxon>
        <taxon>Neoptera</taxon>
        <taxon>Endopterygota</taxon>
        <taxon>Diptera</taxon>
        <taxon>Nematocera</taxon>
        <taxon>Culicoidea</taxon>
        <taxon>Culicidae</taxon>
        <taxon>Culicinae</taxon>
        <taxon>Aedini</taxon>
        <taxon>Aedes</taxon>
        <taxon>Stegomyia</taxon>
    </lineage>
</organism>
<dbReference type="Pfam" id="PF00808">
    <property type="entry name" value="CBFD_NFYB_HMF"/>
    <property type="match status" value="1"/>
</dbReference>
<dbReference type="GO" id="GO:0046982">
    <property type="term" value="F:protein heterodimerization activity"/>
    <property type="evidence" value="ECO:0007669"/>
    <property type="project" value="InterPro"/>
</dbReference>
<dbReference type="STRING" id="7159.Q17KA6"/>
<dbReference type="Proteomes" id="UP000682892">
    <property type="component" value="Unassembled WGS sequence"/>
</dbReference>
<dbReference type="GO" id="GO:0008623">
    <property type="term" value="C:CHRAC"/>
    <property type="evidence" value="ECO:0007669"/>
    <property type="project" value="TreeGrafter"/>
</dbReference>
<sequence>MVERIEDLNLPNSVVTRLMKEALPCDVKIASESRTALTRATSVFVLYLTSAATAAAEKRKQKVLTVDHVLAGLEEIEFDSFIEPLKKDLETYRKTMKNKKDKKGDKAEHEEPMKNETSKISVRISVMCRCTF</sequence>
<evidence type="ECO:0000313" key="7">
    <source>
        <dbReference type="Proteomes" id="UP000682892"/>
    </source>
</evidence>
<dbReference type="PANTHER" id="PTHR46172:SF1">
    <property type="entry name" value="DNA POLYMERASE EPSILON SUBUNIT 3"/>
    <property type="match status" value="1"/>
</dbReference>
<gene>
    <name evidence="6" type="ORF">AaeL_AAEL001764</name>
</gene>
<dbReference type="OrthoDB" id="1707486at2759"/>
<keyword evidence="2" id="KW-0539">Nucleus</keyword>
<dbReference type="InterPro" id="IPR009072">
    <property type="entry name" value="Histone-fold"/>
</dbReference>
<dbReference type="SUPFAM" id="SSF47113">
    <property type="entry name" value="Histone-fold"/>
    <property type="match status" value="1"/>
</dbReference>
<dbReference type="CDD" id="cd22928">
    <property type="entry name" value="HFD_POLE3_DPB4"/>
    <property type="match status" value="1"/>
</dbReference>
<reference evidence="6" key="3">
    <citation type="submission" date="2012-09" db="EMBL/GenBank/DDBJ databases">
        <authorList>
            <consortium name="VectorBase"/>
        </authorList>
    </citation>
    <scope>NUCLEOTIDE SEQUENCE</scope>
    <source>
        <strain evidence="6">Liverpool</strain>
    </source>
</reference>
<dbReference type="PaxDb" id="7159-AAEL001764-PA"/>
<dbReference type="VEuPathDB" id="VectorBase:AAEL001764"/>
<evidence type="ECO:0000256" key="2">
    <source>
        <dbReference type="ARBA" id="ARBA00023242"/>
    </source>
</evidence>
<dbReference type="AlphaFoldDB" id="Q17KA6"/>
<dbReference type="Gene3D" id="1.10.20.10">
    <property type="entry name" value="Histone, subunit A"/>
    <property type="match status" value="1"/>
</dbReference>
<dbReference type="InterPro" id="IPR003958">
    <property type="entry name" value="CBFA_NFYB_domain"/>
</dbReference>
<evidence type="ECO:0000256" key="4">
    <source>
        <dbReference type="SAM" id="MobiDB-lite"/>
    </source>
</evidence>
<dbReference type="InterPro" id="IPR051377">
    <property type="entry name" value="DNA_Pol-Epsilon_Subunit"/>
</dbReference>
<accession>Q17KA6</accession>
<evidence type="ECO:0000256" key="3">
    <source>
        <dbReference type="ARBA" id="ARBA00039793"/>
    </source>
</evidence>
<reference evidence="6" key="1">
    <citation type="submission" date="2005-10" db="EMBL/GenBank/DDBJ databases">
        <authorList>
            <person name="Loftus B.J."/>
            <person name="Nene V.M."/>
            <person name="Hannick L.I."/>
            <person name="Bidwell S."/>
            <person name="Haas B."/>
            <person name="Amedeo P."/>
            <person name="Orvis J."/>
            <person name="Wortman J.R."/>
            <person name="White O.R."/>
            <person name="Salzberg S."/>
            <person name="Shumway M."/>
            <person name="Koo H."/>
            <person name="Zhao Y."/>
            <person name="Holmes M."/>
            <person name="Miller J."/>
            <person name="Schatz M."/>
            <person name="Pop M."/>
            <person name="Pai G."/>
            <person name="Utterback T."/>
            <person name="Rogers Y.-H."/>
            <person name="Kravitz S."/>
            <person name="Fraser C.M."/>
        </authorList>
    </citation>
    <scope>NUCLEOTIDE SEQUENCE</scope>
    <source>
        <strain evidence="6">Liverpool</strain>
    </source>
</reference>
<dbReference type="GO" id="GO:0008622">
    <property type="term" value="C:epsilon DNA polymerase complex"/>
    <property type="evidence" value="ECO:0007669"/>
    <property type="project" value="TreeGrafter"/>
</dbReference>
<dbReference type="GO" id="GO:0006272">
    <property type="term" value="P:leading strand elongation"/>
    <property type="evidence" value="ECO:0007669"/>
    <property type="project" value="TreeGrafter"/>
</dbReference>
<dbReference type="PANTHER" id="PTHR46172">
    <property type="entry name" value="DNA POLYMERASE EPSILON SUBUNIT 3"/>
    <property type="match status" value="1"/>
</dbReference>
<dbReference type="GO" id="GO:0031507">
    <property type="term" value="P:heterochromatin formation"/>
    <property type="evidence" value="ECO:0007669"/>
    <property type="project" value="TreeGrafter"/>
</dbReference>
<reference evidence="6" key="2">
    <citation type="journal article" date="2007" name="Science">
        <title>Genome sequence of Aedes aegypti, a major arbovirus vector.</title>
        <authorList>
            <person name="Nene V."/>
            <person name="Wortman J.R."/>
            <person name="Lawson D."/>
            <person name="Haas B."/>
            <person name="Kodira C."/>
            <person name="Tu Z.J."/>
            <person name="Loftus B."/>
            <person name="Xi Z."/>
            <person name="Megy K."/>
            <person name="Grabherr M."/>
            <person name="Ren Q."/>
            <person name="Zdobnov E.M."/>
            <person name="Lobo N.F."/>
            <person name="Campbell K.S."/>
            <person name="Brown S.E."/>
            <person name="Bonaldo M.F."/>
            <person name="Zhu J."/>
            <person name="Sinkins S.P."/>
            <person name="Hogenkamp D.G."/>
            <person name="Amedeo P."/>
            <person name="Arensburger P."/>
            <person name="Atkinson P.W."/>
            <person name="Bidwell S."/>
            <person name="Biedler J."/>
            <person name="Birney E."/>
            <person name="Bruggner R.V."/>
            <person name="Costas J."/>
            <person name="Coy M.R."/>
            <person name="Crabtree J."/>
            <person name="Crawford M."/>
            <person name="Debruyn B."/>
            <person name="Decaprio D."/>
            <person name="Eiglmeier K."/>
            <person name="Eisenstadt E."/>
            <person name="El-Dorry H."/>
            <person name="Gelbart W.M."/>
            <person name="Gomes S.L."/>
            <person name="Hammond M."/>
            <person name="Hannick L.I."/>
            <person name="Hogan J.R."/>
            <person name="Holmes M.H."/>
            <person name="Jaffe D."/>
            <person name="Johnston J.S."/>
            <person name="Kennedy R.C."/>
            <person name="Koo H."/>
            <person name="Kravitz S."/>
            <person name="Kriventseva E.V."/>
            <person name="Kulp D."/>
            <person name="Labutti K."/>
            <person name="Lee E."/>
            <person name="Li S."/>
            <person name="Lovin D.D."/>
            <person name="Mao C."/>
            <person name="Mauceli E."/>
            <person name="Menck C.F."/>
            <person name="Miller J.R."/>
            <person name="Montgomery P."/>
            <person name="Mori A."/>
            <person name="Nascimento A.L."/>
            <person name="Naveira H.F."/>
            <person name="Nusbaum C."/>
            <person name="O'leary S."/>
            <person name="Orvis J."/>
            <person name="Pertea M."/>
            <person name="Quesneville H."/>
            <person name="Reidenbach K.R."/>
            <person name="Rogers Y.H."/>
            <person name="Roth C.W."/>
            <person name="Schneider J.R."/>
            <person name="Schatz M."/>
            <person name="Shumway M."/>
            <person name="Stanke M."/>
            <person name="Stinson E.O."/>
            <person name="Tubio J.M."/>
            <person name="Vanzee J.P."/>
            <person name="Verjovski-Almeida S."/>
            <person name="Werner D."/>
            <person name="White O."/>
            <person name="Wyder S."/>
            <person name="Zeng Q."/>
            <person name="Zhao Q."/>
            <person name="Zhao Y."/>
            <person name="Hill C.A."/>
            <person name="Raikhel A.S."/>
            <person name="Soares M.B."/>
            <person name="Knudson D.L."/>
            <person name="Lee N.H."/>
            <person name="Galagan J."/>
            <person name="Salzberg S.L."/>
            <person name="Paulsen I.T."/>
            <person name="Dimopoulos G."/>
            <person name="Collins F.H."/>
            <person name="Birren B."/>
            <person name="Fraser-Liggett C.M."/>
            <person name="Severson D.W."/>
        </authorList>
    </citation>
    <scope>NUCLEOTIDE SEQUENCE [LARGE SCALE GENOMIC DNA]</scope>
    <source>
        <strain evidence="6">Liverpool</strain>
    </source>
</reference>
<proteinExistence type="predicted"/>
<evidence type="ECO:0000259" key="5">
    <source>
        <dbReference type="Pfam" id="PF00808"/>
    </source>
</evidence>
<dbReference type="GO" id="GO:0031490">
    <property type="term" value="F:chromatin DNA binding"/>
    <property type="evidence" value="ECO:0007669"/>
    <property type="project" value="TreeGrafter"/>
</dbReference>
<feature type="domain" description="Transcription factor CBF/NF-Y/archaeal histone" evidence="5">
    <location>
        <begin position="9"/>
        <end position="70"/>
    </location>
</feature>
<dbReference type="eggNOG" id="KOG0870">
    <property type="taxonomic scope" value="Eukaryota"/>
</dbReference>
<evidence type="ECO:0000313" key="6">
    <source>
        <dbReference type="EMBL" id="EAT47079.1"/>
    </source>
</evidence>
<dbReference type="OMA" id="KQNHRTI"/>
<protein>
    <recommendedName>
        <fullName evidence="3">DNA polymerase epsilon subunit 3</fullName>
    </recommendedName>
</protein>
<feature type="region of interest" description="Disordered" evidence="4">
    <location>
        <begin position="96"/>
        <end position="116"/>
    </location>
</feature>
<name>Q17KA6_AEDAE</name>
<dbReference type="GO" id="GO:0006974">
    <property type="term" value="P:DNA damage response"/>
    <property type="evidence" value="ECO:0007669"/>
    <property type="project" value="TreeGrafter"/>
</dbReference>
<feature type="compositionally biased region" description="Basic and acidic residues" evidence="4">
    <location>
        <begin position="102"/>
        <end position="116"/>
    </location>
</feature>
<dbReference type="PhylomeDB" id="Q17KA6"/>
<dbReference type="EMBL" id="CH477227">
    <property type="protein sequence ID" value="EAT47079.1"/>
    <property type="molecule type" value="Genomic_DNA"/>
</dbReference>
<comment type="subcellular location">
    <subcellularLocation>
        <location evidence="1">Nucleus</location>
    </subcellularLocation>
</comment>
<dbReference type="KEGG" id="aag:5572267"/>
<evidence type="ECO:0000256" key="1">
    <source>
        <dbReference type="ARBA" id="ARBA00004123"/>
    </source>
</evidence>
<dbReference type="CTD" id="3772329"/>